<gene>
    <name evidence="2" type="ORF">HPB52_002780</name>
</gene>
<accession>A0A9D4QGY3</accession>
<reference evidence="2" key="1">
    <citation type="journal article" date="2020" name="Cell">
        <title>Large-Scale Comparative Analyses of Tick Genomes Elucidate Their Genetic Diversity and Vector Capacities.</title>
        <authorList>
            <consortium name="Tick Genome and Microbiome Consortium (TIGMIC)"/>
            <person name="Jia N."/>
            <person name="Wang J."/>
            <person name="Shi W."/>
            <person name="Du L."/>
            <person name="Sun Y."/>
            <person name="Zhan W."/>
            <person name="Jiang J.F."/>
            <person name="Wang Q."/>
            <person name="Zhang B."/>
            <person name="Ji P."/>
            <person name="Bell-Sakyi L."/>
            <person name="Cui X.M."/>
            <person name="Yuan T.T."/>
            <person name="Jiang B.G."/>
            <person name="Yang W.F."/>
            <person name="Lam T.T."/>
            <person name="Chang Q.C."/>
            <person name="Ding S.J."/>
            <person name="Wang X.J."/>
            <person name="Zhu J.G."/>
            <person name="Ruan X.D."/>
            <person name="Zhao L."/>
            <person name="Wei J.T."/>
            <person name="Ye R.Z."/>
            <person name="Que T.C."/>
            <person name="Du C.H."/>
            <person name="Zhou Y.H."/>
            <person name="Cheng J.X."/>
            <person name="Dai P.F."/>
            <person name="Guo W.B."/>
            <person name="Han X.H."/>
            <person name="Huang E.J."/>
            <person name="Li L.F."/>
            <person name="Wei W."/>
            <person name="Gao Y.C."/>
            <person name="Liu J.Z."/>
            <person name="Shao H.Z."/>
            <person name="Wang X."/>
            <person name="Wang C.C."/>
            <person name="Yang T.C."/>
            <person name="Huo Q.B."/>
            <person name="Li W."/>
            <person name="Chen H.Y."/>
            <person name="Chen S.E."/>
            <person name="Zhou L.G."/>
            <person name="Ni X.B."/>
            <person name="Tian J.H."/>
            <person name="Sheng Y."/>
            <person name="Liu T."/>
            <person name="Pan Y.S."/>
            <person name="Xia L.Y."/>
            <person name="Li J."/>
            <person name="Zhao F."/>
            <person name="Cao W.C."/>
        </authorList>
    </citation>
    <scope>NUCLEOTIDE SEQUENCE</scope>
    <source>
        <strain evidence="2">Rsan-2018</strain>
    </source>
</reference>
<keyword evidence="3" id="KW-1185">Reference proteome</keyword>
<sequence>MVAPSRVRPLTFFGKVPKGTTNVELVKALVERFSENDLKSVQDFGAGNFEVTFRSKGAVDRFLADSATLKVKENDIRFEYRGLRTVSVRIFEYPADASDQVLARELKVYGNVLSITVDNVPGFKSVSTGNRRARMEMREGVPNILDVDGHTIRCEYDGVVRLCRKCRLAGHEKAKCVTPRCERCELLYSEAISRSSAPQVQPPSTDSAGVEDAQTTQSSDKEGSEQRENQSAPGAAEVQESEGRESEPAEASPVVSQKPAPSAEAVLPASSAVEMRQEKEGGESESAEALPPTSEEATPRDATPRAGGAVTLPSAPVVKGRGRASRRRKRGGSRARDARERSSSLSGSESSEGDSPEYKRHAITVVSDDSSSTIISDSGTEQRTDGPCPVCGGFGCDCSELSDKSYSSTPDSPATGEPVAGSCVYVGRQVAKLPRDKGGLGIPDLGLMANALHVRWTHVALDSDMTLTRSFASFFLSTRLRQFSAGALSHCVPRAGTPSAFYAGAARTLAEIQRVDPEYDVVEVQLQELVDLITPPLPEHYKKFDLSRHKPSWKLITASFLDARRASFMYRLARGCLPITYRPFTKNIQRGVCPFCQSREDLAHIFCECALPKALLRKVADLFKLPGIPFPTVRYLNPLPSHAVNQFVLLLVECLYQVWLARCEAVHGGRVLGLHEVLAKVRKEVWFHLFRERYRLGAKKFLEDWHRPAVIYSESRGQLTIQL</sequence>
<dbReference type="GO" id="GO:0003723">
    <property type="term" value="F:RNA binding"/>
    <property type="evidence" value="ECO:0007669"/>
    <property type="project" value="InterPro"/>
</dbReference>
<evidence type="ECO:0008006" key="4">
    <source>
        <dbReference type="Google" id="ProtNLM"/>
    </source>
</evidence>
<evidence type="ECO:0000313" key="3">
    <source>
        <dbReference type="Proteomes" id="UP000821837"/>
    </source>
</evidence>
<dbReference type="PANTHER" id="PTHR22639">
    <property type="entry name" value="GAG-RELATED PROTEIN"/>
    <property type="match status" value="1"/>
</dbReference>
<dbReference type="GO" id="GO:0003690">
    <property type="term" value="F:double-stranded DNA binding"/>
    <property type="evidence" value="ECO:0007669"/>
    <property type="project" value="InterPro"/>
</dbReference>
<protein>
    <recommendedName>
        <fullName evidence="4">Tick transposon</fullName>
    </recommendedName>
</protein>
<evidence type="ECO:0000256" key="1">
    <source>
        <dbReference type="SAM" id="MobiDB-lite"/>
    </source>
</evidence>
<comment type="caution">
    <text evidence="2">The sequence shown here is derived from an EMBL/GenBank/DDBJ whole genome shotgun (WGS) entry which is preliminary data.</text>
</comment>
<name>A0A9D4QGY3_RHISA</name>
<feature type="compositionally biased region" description="Low complexity" evidence="1">
    <location>
        <begin position="363"/>
        <end position="378"/>
    </location>
</feature>
<feature type="compositionally biased region" description="Basic and acidic residues" evidence="1">
    <location>
        <begin position="219"/>
        <end position="228"/>
    </location>
</feature>
<evidence type="ECO:0000313" key="2">
    <source>
        <dbReference type="EMBL" id="KAH7982057.1"/>
    </source>
</evidence>
<organism evidence="2 3">
    <name type="scientific">Rhipicephalus sanguineus</name>
    <name type="common">Brown dog tick</name>
    <name type="synonym">Ixodes sanguineus</name>
    <dbReference type="NCBI Taxonomy" id="34632"/>
    <lineage>
        <taxon>Eukaryota</taxon>
        <taxon>Metazoa</taxon>
        <taxon>Ecdysozoa</taxon>
        <taxon>Arthropoda</taxon>
        <taxon>Chelicerata</taxon>
        <taxon>Arachnida</taxon>
        <taxon>Acari</taxon>
        <taxon>Parasitiformes</taxon>
        <taxon>Ixodida</taxon>
        <taxon>Ixodoidea</taxon>
        <taxon>Ixodidae</taxon>
        <taxon>Rhipicephalinae</taxon>
        <taxon>Rhipicephalus</taxon>
        <taxon>Rhipicephalus</taxon>
    </lineage>
</organism>
<proteinExistence type="predicted"/>
<reference evidence="2" key="2">
    <citation type="submission" date="2021-09" db="EMBL/GenBank/DDBJ databases">
        <authorList>
            <person name="Jia N."/>
            <person name="Wang J."/>
            <person name="Shi W."/>
            <person name="Du L."/>
            <person name="Sun Y."/>
            <person name="Zhan W."/>
            <person name="Jiang J."/>
            <person name="Wang Q."/>
            <person name="Zhang B."/>
            <person name="Ji P."/>
            <person name="Sakyi L.B."/>
            <person name="Cui X."/>
            <person name="Yuan T."/>
            <person name="Jiang B."/>
            <person name="Yang W."/>
            <person name="Lam T.T.-Y."/>
            <person name="Chang Q."/>
            <person name="Ding S."/>
            <person name="Wang X."/>
            <person name="Zhu J."/>
            <person name="Ruan X."/>
            <person name="Zhao L."/>
            <person name="Wei J."/>
            <person name="Que T."/>
            <person name="Du C."/>
            <person name="Cheng J."/>
            <person name="Dai P."/>
            <person name="Han X."/>
            <person name="Huang E."/>
            <person name="Gao Y."/>
            <person name="Liu J."/>
            <person name="Shao H."/>
            <person name="Ye R."/>
            <person name="Li L."/>
            <person name="Wei W."/>
            <person name="Wang X."/>
            <person name="Wang C."/>
            <person name="Huo Q."/>
            <person name="Li W."/>
            <person name="Guo W."/>
            <person name="Chen H."/>
            <person name="Chen S."/>
            <person name="Zhou L."/>
            <person name="Zhou L."/>
            <person name="Ni X."/>
            <person name="Tian J."/>
            <person name="Zhou Y."/>
            <person name="Sheng Y."/>
            <person name="Liu T."/>
            <person name="Pan Y."/>
            <person name="Xia L."/>
            <person name="Li J."/>
            <person name="Zhao F."/>
            <person name="Cao W."/>
        </authorList>
    </citation>
    <scope>NUCLEOTIDE SEQUENCE</scope>
    <source>
        <strain evidence="2">Rsan-2018</strain>
        <tissue evidence="2">Larvae</tissue>
    </source>
</reference>
<dbReference type="InterPro" id="IPR042509">
    <property type="entry name" value="ZCCHC3"/>
</dbReference>
<feature type="compositionally biased region" description="Polar residues" evidence="1">
    <location>
        <begin position="194"/>
        <end position="218"/>
    </location>
</feature>
<feature type="compositionally biased region" description="Basic residues" evidence="1">
    <location>
        <begin position="320"/>
        <end position="333"/>
    </location>
</feature>
<dbReference type="GO" id="GO:0002218">
    <property type="term" value="P:activation of innate immune response"/>
    <property type="evidence" value="ECO:0007669"/>
    <property type="project" value="InterPro"/>
</dbReference>
<dbReference type="PANTHER" id="PTHR22639:SF3">
    <property type="entry name" value="ZINC FINGER CCHC DOMAIN-CONTAINING PROTEIN 3"/>
    <property type="match status" value="1"/>
</dbReference>
<dbReference type="Proteomes" id="UP000821837">
    <property type="component" value="Chromosome 1"/>
</dbReference>
<dbReference type="AlphaFoldDB" id="A0A9D4QGY3"/>
<feature type="region of interest" description="Disordered" evidence="1">
    <location>
        <begin position="194"/>
        <end position="386"/>
    </location>
</feature>
<dbReference type="EMBL" id="JABSTV010001245">
    <property type="protein sequence ID" value="KAH7982057.1"/>
    <property type="molecule type" value="Genomic_DNA"/>
</dbReference>